<dbReference type="Proteomes" id="UP000516305">
    <property type="component" value="Chromosome"/>
</dbReference>
<evidence type="ECO:0000313" key="3">
    <source>
        <dbReference type="Proteomes" id="UP000516305"/>
    </source>
</evidence>
<dbReference type="KEGG" id="chyd:H4K34_12925"/>
<protein>
    <submittedName>
        <fullName evidence="2">SIMPL domain-containing protein</fullName>
    </submittedName>
</protein>
<dbReference type="PANTHER" id="PTHR34387:SF1">
    <property type="entry name" value="PERIPLASMIC IMMUNOGENIC PROTEIN"/>
    <property type="match status" value="1"/>
</dbReference>
<dbReference type="EMBL" id="CP060139">
    <property type="protein sequence ID" value="QNR23273.1"/>
    <property type="molecule type" value="Genomic_DNA"/>
</dbReference>
<dbReference type="RefSeq" id="WP_210757802.1">
    <property type="nucleotide sequence ID" value="NZ_CP060139.1"/>
</dbReference>
<dbReference type="AlphaFoldDB" id="A0A7H0VC25"/>
<dbReference type="Pfam" id="PF04402">
    <property type="entry name" value="SIMPL"/>
    <property type="match status" value="1"/>
</dbReference>
<dbReference type="PANTHER" id="PTHR34387">
    <property type="entry name" value="SLR1258 PROTEIN"/>
    <property type="match status" value="1"/>
</dbReference>
<dbReference type="PROSITE" id="PS51257">
    <property type="entry name" value="PROKAR_LIPOPROTEIN"/>
    <property type="match status" value="1"/>
</dbReference>
<dbReference type="InterPro" id="IPR007497">
    <property type="entry name" value="SIMPL/DUF541"/>
</dbReference>
<sequence length="239" mass="26913">MKNLIALFSLLLLVSCQNNSTPAHSKFKTILLRSEGEVETLPNQASFYIRLECLDFSIKKSKQCLIDKSNELNDKLLALGVDQDDILTTAVDLDKSYRWQNSSQIFEGYKSSTRIYLTVKDIDKLDEIYTELLENRNLDLGGLSYSHSEIDSLKNEAYLNALKKAGELSDKLLEQIPETKKEILKIGNVEISASQPDANQFLKQEADNFANSVAKFKSIAISKGTVKVTASLYVEYQIK</sequence>
<evidence type="ECO:0000313" key="2">
    <source>
        <dbReference type="EMBL" id="QNR23273.1"/>
    </source>
</evidence>
<keyword evidence="3" id="KW-1185">Reference proteome</keyword>
<name>A0A7H0VC25_9FLAO</name>
<proteinExistence type="predicted"/>
<feature type="chain" id="PRO_5028971524" evidence="1">
    <location>
        <begin position="26"/>
        <end position="239"/>
    </location>
</feature>
<keyword evidence="1" id="KW-0732">Signal</keyword>
<accession>A0A7H0VC25</accession>
<dbReference type="GO" id="GO:0006974">
    <property type="term" value="P:DNA damage response"/>
    <property type="evidence" value="ECO:0007669"/>
    <property type="project" value="TreeGrafter"/>
</dbReference>
<gene>
    <name evidence="2" type="ORF">H4K34_12925</name>
</gene>
<evidence type="ECO:0000256" key="1">
    <source>
        <dbReference type="SAM" id="SignalP"/>
    </source>
</evidence>
<dbReference type="InterPro" id="IPR052022">
    <property type="entry name" value="26kDa_periplasmic_antigen"/>
</dbReference>
<feature type="signal peptide" evidence="1">
    <location>
        <begin position="1"/>
        <end position="25"/>
    </location>
</feature>
<dbReference type="Gene3D" id="3.30.70.2970">
    <property type="entry name" value="Protein of unknown function (DUF541), domain 2"/>
    <property type="match status" value="1"/>
</dbReference>
<organism evidence="2 3">
    <name type="scientific">Croceimicrobium hydrocarbonivorans</name>
    <dbReference type="NCBI Taxonomy" id="2761580"/>
    <lineage>
        <taxon>Bacteria</taxon>
        <taxon>Pseudomonadati</taxon>
        <taxon>Bacteroidota</taxon>
        <taxon>Flavobacteriia</taxon>
        <taxon>Flavobacteriales</taxon>
        <taxon>Owenweeksiaceae</taxon>
        <taxon>Croceimicrobium</taxon>
    </lineage>
</organism>
<reference evidence="2 3" key="1">
    <citation type="submission" date="2020-08" db="EMBL/GenBank/DDBJ databases">
        <title>Croceimicrobium hydrocarbonivorans gen. nov., sp. nov., a novel marine bacterium isolated from a bacterial consortium that degrades polyethylene terephthalate.</title>
        <authorList>
            <person name="Liu R."/>
        </authorList>
    </citation>
    <scope>NUCLEOTIDE SEQUENCE [LARGE SCALE GENOMIC DNA]</scope>
    <source>
        <strain evidence="2 3">A20-9</strain>
    </source>
</reference>
<dbReference type="Gene3D" id="3.30.110.170">
    <property type="entry name" value="Protein of unknown function (DUF541), domain 1"/>
    <property type="match status" value="1"/>
</dbReference>